<evidence type="ECO:0000256" key="2">
    <source>
        <dbReference type="PROSITE-ProRule" id="PRU00175"/>
    </source>
</evidence>
<dbReference type="EMBL" id="BQFW01000003">
    <property type="protein sequence ID" value="GJJ70095.1"/>
    <property type="molecule type" value="Genomic_DNA"/>
</dbReference>
<name>A0A9P3H4Q9_9FUNG</name>
<dbReference type="PROSITE" id="PS50089">
    <property type="entry name" value="ZF_RING_2"/>
    <property type="match status" value="1"/>
</dbReference>
<dbReference type="InterPro" id="IPR051712">
    <property type="entry name" value="ARTD-AVP"/>
</dbReference>
<keyword evidence="2" id="KW-0863">Zinc-finger</keyword>
<dbReference type="SUPFAM" id="SSF56399">
    <property type="entry name" value="ADP-ribosylation"/>
    <property type="match status" value="1"/>
</dbReference>
<evidence type="ECO:0000259" key="4">
    <source>
        <dbReference type="PROSITE" id="PS50089"/>
    </source>
</evidence>
<feature type="compositionally biased region" description="Basic and acidic residues" evidence="3">
    <location>
        <begin position="119"/>
        <end position="133"/>
    </location>
</feature>
<dbReference type="CDD" id="cd16448">
    <property type="entry name" value="RING-H2"/>
    <property type="match status" value="1"/>
</dbReference>
<dbReference type="PANTHER" id="PTHR45740:SF2">
    <property type="entry name" value="POLY [ADP-RIBOSE] POLYMERASE"/>
    <property type="match status" value="1"/>
</dbReference>
<dbReference type="GO" id="GO:1990404">
    <property type="term" value="F:NAD+-protein mono-ADP-ribosyltransferase activity"/>
    <property type="evidence" value="ECO:0007669"/>
    <property type="project" value="TreeGrafter"/>
</dbReference>
<dbReference type="Gene3D" id="3.30.40.10">
    <property type="entry name" value="Zinc/RING finger domain, C3HC4 (zinc finger)"/>
    <property type="match status" value="1"/>
</dbReference>
<gene>
    <name evidence="5" type="ORF">EMPS_02444</name>
</gene>
<keyword evidence="6" id="KW-1185">Reference proteome</keyword>
<dbReference type="InterPro" id="IPR039396">
    <property type="entry name" value="Deltex_C"/>
</dbReference>
<evidence type="ECO:0000256" key="3">
    <source>
        <dbReference type="SAM" id="MobiDB-lite"/>
    </source>
</evidence>
<protein>
    <recommendedName>
        <fullName evidence="4">RING-type domain-containing protein</fullName>
    </recommendedName>
</protein>
<comment type="similarity">
    <text evidence="1">Belongs to the Deltex family.</text>
</comment>
<sequence>MALIHTSKDEFSDLFTDFFEDLPFNVENALAIPHDPPETSRPHADASVAVSSTGQYGGTRLLNLDPQAYPKLASTVANDFYSHTRRHSDFSIESVHILRNHDIWDRYQAAKRYRRERMRKTQENRQRAREEASLRTPLAASEASLTEHEDQDQEEPEIRFRDEILFHGTQQSKISSILHNGLDPKMTIRANYGKGVYFSDSIEKCMQYTDAQTMMGQTYSIILCCVLLGKIMVEPYDKACRRLYPTSNFLPPGYDSAVAHDVFKEWVVMEKSQVLPLCVINFKTSNNPDCFYRLSQHQVLFRGTGLYPSSISDVQRVCTVPVPMDANASPDTDNVKLEEWHQPDAAFSLVLQLIYEMDVSTIKVRRLSIPGRPEWLIKVTKASAPPTHFYLQDVSRTFLMNSAKNIKTLQDRLGSDQALAAQSRAAQKSNIEKLMAEIPNCSGLLVTIQDNGAEIERIRALGQQVERDLRSLQEQATLRGMDIYHSHDFQVAAHPLRERLHQLEVQFREKLEDRASWTPEHWAQAQTILTLQKSYEEQCRMDAERDSRNKASIQSESSRTLSLSKRLLVTLTDQEMEARIKRAERECAEMGSTNPAEKFVLKEKELQTVSLHNWPQVVAELLMPTLMTSQLLSSTLLELNHTTTATNVEKKIQKLGLSHVKELWEIAPTMAFDMPMASPIFWPITAQRRLANRRLFKFKDYLEWIFLESESRSRRIQSRELAPGLIRLKSPTTAEEIEKNPLKDLDVAALLKECWDDMDPSIEPAIRDLLSRTGTVTFNRAVREAEVASMGSNLMENLYVTADAKMLAKEQSCSSSSTAPSKPECPICQDEMEVQDTQPMVSPSPSHLAPERVVKLNGCRHIFHEGCIKEWFQAKDSQLKCPMCSAMCTSKAKAGATKGAFSGKPIKLGPMPDATLGYAFDVRLACYFVYVCVPGHYITAESGSRVWIKHEFRYFVVPFTARLGPLLMIRLICLFYYGHLFMVGRSLTRNVDNVVIWNGVHVRTAMTGVYGFPAAEFEKNCWEELDRKGVAMGLETLLLDMAPAPVPLPELVRQLRDKERNLSFRGLAGSSTLGLSLSLTTSTSTSTLSPSSGRTDTTGVAYSLAADEQEEDRQRSNVNRLFRKEQHFAFRI</sequence>
<dbReference type="Pfam" id="PF13639">
    <property type="entry name" value="zf-RING_2"/>
    <property type="match status" value="1"/>
</dbReference>
<reference evidence="5" key="1">
    <citation type="submission" date="2021-11" db="EMBL/GenBank/DDBJ databases">
        <authorList>
            <person name="Herlambang A."/>
            <person name="Guo Y."/>
            <person name="Takashima Y."/>
            <person name="Nishizawa T."/>
        </authorList>
    </citation>
    <scope>NUCLEOTIDE SEQUENCE</scope>
    <source>
        <strain evidence="5">E1425</strain>
    </source>
</reference>
<accession>A0A9P3H4Q9</accession>
<organism evidence="5 6">
    <name type="scientific">Entomortierella parvispora</name>
    <dbReference type="NCBI Taxonomy" id="205924"/>
    <lineage>
        <taxon>Eukaryota</taxon>
        <taxon>Fungi</taxon>
        <taxon>Fungi incertae sedis</taxon>
        <taxon>Mucoromycota</taxon>
        <taxon>Mortierellomycotina</taxon>
        <taxon>Mortierellomycetes</taxon>
        <taxon>Mortierellales</taxon>
        <taxon>Mortierellaceae</taxon>
        <taxon>Entomortierella</taxon>
    </lineage>
</organism>
<evidence type="ECO:0000256" key="1">
    <source>
        <dbReference type="ARBA" id="ARBA00009413"/>
    </source>
</evidence>
<dbReference type="OrthoDB" id="8062037at2759"/>
<dbReference type="Pfam" id="PF00644">
    <property type="entry name" value="PARP"/>
    <property type="match status" value="1"/>
</dbReference>
<dbReference type="Gene3D" id="3.30.390.130">
    <property type="match status" value="1"/>
</dbReference>
<dbReference type="GO" id="GO:0003950">
    <property type="term" value="F:NAD+ poly-ADP-ribosyltransferase activity"/>
    <property type="evidence" value="ECO:0007669"/>
    <property type="project" value="InterPro"/>
</dbReference>
<dbReference type="InterPro" id="IPR039399">
    <property type="entry name" value="Deltex_C_sf"/>
</dbReference>
<keyword evidence="2" id="KW-0862">Zinc</keyword>
<dbReference type="SUPFAM" id="SSF57850">
    <property type="entry name" value="RING/U-box"/>
    <property type="match status" value="1"/>
</dbReference>
<dbReference type="InterPro" id="IPR013083">
    <property type="entry name" value="Znf_RING/FYVE/PHD"/>
</dbReference>
<reference evidence="5" key="2">
    <citation type="journal article" date="2022" name="Microbiol. Resour. Announc.">
        <title>Whole-Genome Sequence of Entomortierella parvispora E1425, a Mucoromycotan Fungus Associated with Burkholderiaceae-Related Endosymbiotic Bacteria.</title>
        <authorList>
            <person name="Herlambang A."/>
            <person name="Guo Y."/>
            <person name="Takashima Y."/>
            <person name="Narisawa K."/>
            <person name="Ohta H."/>
            <person name="Nishizawa T."/>
        </authorList>
    </citation>
    <scope>NUCLEOTIDE SEQUENCE</scope>
    <source>
        <strain evidence="5">E1425</strain>
    </source>
</reference>
<dbReference type="GO" id="GO:0005634">
    <property type="term" value="C:nucleus"/>
    <property type="evidence" value="ECO:0007669"/>
    <property type="project" value="TreeGrafter"/>
</dbReference>
<dbReference type="SMART" id="SM00184">
    <property type="entry name" value="RING"/>
    <property type="match status" value="1"/>
</dbReference>
<feature type="region of interest" description="Disordered" evidence="3">
    <location>
        <begin position="117"/>
        <end position="156"/>
    </location>
</feature>
<dbReference type="PANTHER" id="PTHR45740">
    <property type="entry name" value="POLY [ADP-RIBOSE] POLYMERASE"/>
    <property type="match status" value="1"/>
</dbReference>
<comment type="caution">
    <text evidence="5">The sequence shown here is derived from an EMBL/GenBank/DDBJ whole genome shotgun (WGS) entry which is preliminary data.</text>
</comment>
<keyword evidence="2" id="KW-0479">Metal-binding</keyword>
<dbReference type="InterPro" id="IPR012317">
    <property type="entry name" value="Poly(ADP-ribose)pol_cat_dom"/>
</dbReference>
<feature type="domain" description="RING-type" evidence="4">
    <location>
        <begin position="825"/>
        <end position="885"/>
    </location>
</feature>
<dbReference type="InterPro" id="IPR001841">
    <property type="entry name" value="Znf_RING"/>
</dbReference>
<dbReference type="Pfam" id="PF18102">
    <property type="entry name" value="DTC"/>
    <property type="match status" value="1"/>
</dbReference>
<evidence type="ECO:0000313" key="6">
    <source>
        <dbReference type="Proteomes" id="UP000827284"/>
    </source>
</evidence>
<proteinExistence type="inferred from homology"/>
<dbReference type="GO" id="GO:0008270">
    <property type="term" value="F:zinc ion binding"/>
    <property type="evidence" value="ECO:0007669"/>
    <property type="project" value="UniProtKB-KW"/>
</dbReference>
<dbReference type="AlphaFoldDB" id="A0A9P3H4Q9"/>
<dbReference type="Proteomes" id="UP000827284">
    <property type="component" value="Unassembled WGS sequence"/>
</dbReference>
<dbReference type="Gene3D" id="3.90.228.10">
    <property type="match status" value="1"/>
</dbReference>
<evidence type="ECO:0000313" key="5">
    <source>
        <dbReference type="EMBL" id="GJJ70095.1"/>
    </source>
</evidence>